<dbReference type="SUPFAM" id="SSF159774">
    <property type="entry name" value="YerB-like"/>
    <property type="match status" value="1"/>
</dbReference>
<dbReference type="Pfam" id="PF17479">
    <property type="entry name" value="DUF3048_C"/>
    <property type="match status" value="1"/>
</dbReference>
<reference evidence="3" key="1">
    <citation type="submission" date="2020-11" db="EMBL/GenBank/DDBJ databases">
        <title>Halonatronomonas betainensis gen. nov., sp. nov. a novel haloalkaliphilic representative of the family Halanaerobiacae capable of betaine degradation.</title>
        <authorList>
            <person name="Boltyanskaya Y."/>
            <person name="Kevbrin V."/>
            <person name="Detkova E."/>
            <person name="Grouzdev D.S."/>
            <person name="Koziaeva V."/>
            <person name="Zhilina T."/>
        </authorList>
    </citation>
    <scope>NUCLEOTIDE SEQUENCE</scope>
    <source>
        <strain evidence="3">Z-7014</strain>
    </source>
</reference>
<dbReference type="InterPro" id="IPR021416">
    <property type="entry name" value="DUF3048_N"/>
</dbReference>
<feature type="domain" description="DUF3048" evidence="2">
    <location>
        <begin position="236"/>
        <end position="343"/>
    </location>
</feature>
<proteinExistence type="predicted"/>
<evidence type="ECO:0000259" key="2">
    <source>
        <dbReference type="Pfam" id="PF17479"/>
    </source>
</evidence>
<organism evidence="3 4">
    <name type="scientific">Halonatronomonas betaini</name>
    <dbReference type="NCBI Taxonomy" id="2778430"/>
    <lineage>
        <taxon>Bacteria</taxon>
        <taxon>Bacillati</taxon>
        <taxon>Bacillota</taxon>
        <taxon>Clostridia</taxon>
        <taxon>Halanaerobiales</taxon>
        <taxon>Halarsenatibacteraceae</taxon>
        <taxon>Halonatronomonas</taxon>
    </lineage>
</organism>
<gene>
    <name evidence="3" type="ORF">I0Q91_02935</name>
</gene>
<sequence>MNYRKYLAFILIIAISLILPAGCVFLAETDRVADEMYQVFYELGYHDFFSFYERNFGLAVDDKFTLPDYYRLGDRQSIKMPVMAVVENHPRSRPQAGLEEADFVYEVLSEGGITRFLPVYYRDLPEKVGPIRSVRDYMGVLSAEHGALLLHAGASEGGYARISSDDVISLDEISRSQYYWRCSDRRMPHNLFTGNDKIKDYLGGLDWQQDLSVYKFNFSKRDNPTVAKAEKIEKVDLFYWGNYLVSYRYDQSENSYARYINNEPHKVESGQQLTADNIVVLHADTNVIDDVGRLSVDLDSGGKGYLFNNGGKQEISWTRNDGRITLLDDDGQEVLIDSGRTWIQIMPISARVEYN</sequence>
<evidence type="ECO:0000313" key="4">
    <source>
        <dbReference type="Proteomes" id="UP000621436"/>
    </source>
</evidence>
<dbReference type="RefSeq" id="WP_270452770.1">
    <property type="nucleotide sequence ID" value="NZ_JADPIE010000001.1"/>
</dbReference>
<dbReference type="InterPro" id="IPR035328">
    <property type="entry name" value="DUF3048_C"/>
</dbReference>
<protein>
    <submittedName>
        <fullName evidence="3">DUF3048 domain-containing protein</fullName>
    </submittedName>
</protein>
<feature type="domain" description="DUF3048" evidence="1">
    <location>
        <begin position="79"/>
        <end position="204"/>
    </location>
</feature>
<dbReference type="Pfam" id="PF11258">
    <property type="entry name" value="DUF3048"/>
    <property type="match status" value="1"/>
</dbReference>
<dbReference type="InterPro" id="IPR023158">
    <property type="entry name" value="YerB-like_sf"/>
</dbReference>
<dbReference type="AlphaFoldDB" id="A0A931AT70"/>
<evidence type="ECO:0000259" key="1">
    <source>
        <dbReference type="Pfam" id="PF11258"/>
    </source>
</evidence>
<name>A0A931AT70_9FIRM</name>
<evidence type="ECO:0000313" key="3">
    <source>
        <dbReference type="EMBL" id="MBF8436025.1"/>
    </source>
</evidence>
<comment type="caution">
    <text evidence="3">The sequence shown here is derived from an EMBL/GenBank/DDBJ whole genome shotgun (WGS) entry which is preliminary data.</text>
</comment>
<keyword evidence="4" id="KW-1185">Reference proteome</keyword>
<accession>A0A931AT70</accession>
<dbReference type="EMBL" id="JADPIE010000001">
    <property type="protein sequence ID" value="MBF8436025.1"/>
    <property type="molecule type" value="Genomic_DNA"/>
</dbReference>
<dbReference type="Gene3D" id="3.50.90.10">
    <property type="entry name" value="YerB-like"/>
    <property type="match status" value="1"/>
</dbReference>
<dbReference type="Proteomes" id="UP000621436">
    <property type="component" value="Unassembled WGS sequence"/>
</dbReference>